<keyword evidence="3" id="KW-1185">Reference proteome</keyword>
<organism evidence="2 3">
    <name type="scientific">Planotetraspora phitsanulokensis</name>
    <dbReference type="NCBI Taxonomy" id="575192"/>
    <lineage>
        <taxon>Bacteria</taxon>
        <taxon>Bacillati</taxon>
        <taxon>Actinomycetota</taxon>
        <taxon>Actinomycetes</taxon>
        <taxon>Streptosporangiales</taxon>
        <taxon>Streptosporangiaceae</taxon>
        <taxon>Planotetraspora</taxon>
    </lineage>
</organism>
<proteinExistence type="predicted"/>
<dbReference type="RefSeq" id="WP_204077040.1">
    <property type="nucleotide sequence ID" value="NZ_BAABHI010000012.1"/>
</dbReference>
<protein>
    <submittedName>
        <fullName evidence="2">Uncharacterized protein</fullName>
    </submittedName>
</protein>
<feature type="region of interest" description="Disordered" evidence="1">
    <location>
        <begin position="1"/>
        <end position="25"/>
    </location>
</feature>
<dbReference type="Proteomes" id="UP000622547">
    <property type="component" value="Unassembled WGS sequence"/>
</dbReference>
<evidence type="ECO:0000313" key="2">
    <source>
        <dbReference type="EMBL" id="GII41586.1"/>
    </source>
</evidence>
<reference evidence="2 3" key="1">
    <citation type="submission" date="2021-01" db="EMBL/GenBank/DDBJ databases">
        <title>Whole genome shotgun sequence of Planotetraspora phitsanulokensis NBRC 104273.</title>
        <authorList>
            <person name="Komaki H."/>
            <person name="Tamura T."/>
        </authorList>
    </citation>
    <scope>NUCLEOTIDE SEQUENCE [LARGE SCALE GENOMIC DNA]</scope>
    <source>
        <strain evidence="2 3">NBRC 104273</strain>
    </source>
</reference>
<evidence type="ECO:0000313" key="3">
    <source>
        <dbReference type="Proteomes" id="UP000622547"/>
    </source>
</evidence>
<evidence type="ECO:0000256" key="1">
    <source>
        <dbReference type="SAM" id="MobiDB-lite"/>
    </source>
</evidence>
<dbReference type="AlphaFoldDB" id="A0A8J3XJ36"/>
<comment type="caution">
    <text evidence="2">The sequence shown here is derived from an EMBL/GenBank/DDBJ whole genome shotgun (WGS) entry which is preliminary data.</text>
</comment>
<accession>A0A8J3XJ36</accession>
<gene>
    <name evidence="2" type="ORF">Pph01_65890</name>
</gene>
<sequence length="63" mass="6764">MSIVTSAGSLQARRPNHDVAPGIVREPSSFTPRIEADVLWVATAWAGRVAPRGVPVRWEGAGR</sequence>
<dbReference type="EMBL" id="BOOP01000034">
    <property type="protein sequence ID" value="GII41586.1"/>
    <property type="molecule type" value="Genomic_DNA"/>
</dbReference>
<name>A0A8J3XJ36_9ACTN</name>